<dbReference type="Pfam" id="PF00483">
    <property type="entry name" value="NTP_transferase"/>
    <property type="match status" value="1"/>
</dbReference>
<evidence type="ECO:0000259" key="1">
    <source>
        <dbReference type="Pfam" id="PF00483"/>
    </source>
</evidence>
<dbReference type="InterPro" id="IPR050486">
    <property type="entry name" value="Mannose-1P_guanyltransferase"/>
</dbReference>
<proteinExistence type="predicted"/>
<dbReference type="Gene3D" id="3.90.550.10">
    <property type="entry name" value="Spore Coat Polysaccharide Biosynthesis Protein SpsA, Chain A"/>
    <property type="match status" value="1"/>
</dbReference>
<comment type="caution">
    <text evidence="2">The sequence shown here is derived from an EMBL/GenBank/DDBJ whole genome shotgun (WGS) entry which is preliminary data.</text>
</comment>
<dbReference type="PANTHER" id="PTHR22572">
    <property type="entry name" value="SUGAR-1-PHOSPHATE GUANYL TRANSFERASE"/>
    <property type="match status" value="1"/>
</dbReference>
<sequence>MNAIILCGGVGSRLGEIVKTTPKVLIKIGDKTVFDWQMEKLAKLGVQEVVLAAGHLSDVLKSRVGESWNGIEIIYAVEPTRLGTGGAIKFAMNFVKNKDNPTLILNGDVLTTVDFADVYKNLKEGTDGIILGSKVEDASSYGTLFYDEDKHIKEFKEKEGKQIVGFINGGVYLFNPQVSKYFPEADAFSVEYDMFPNMKNLHVYESEHPWIDIGVPERLAWAEENWEIFKEI</sequence>
<protein>
    <recommendedName>
        <fullName evidence="1">Nucleotidyl transferase domain-containing protein</fullName>
    </recommendedName>
</protein>
<name>A0A2M7Z6X2_9BACT</name>
<reference evidence="3" key="1">
    <citation type="submission" date="2017-09" db="EMBL/GenBank/DDBJ databases">
        <title>Depth-based differentiation of microbial function through sediment-hosted aquifers and enrichment of novel symbionts in the deep terrestrial subsurface.</title>
        <authorList>
            <person name="Probst A.J."/>
            <person name="Ladd B."/>
            <person name="Jarett J.K."/>
            <person name="Geller-Mcgrath D.E."/>
            <person name="Sieber C.M.K."/>
            <person name="Emerson J.B."/>
            <person name="Anantharaman K."/>
            <person name="Thomas B.C."/>
            <person name="Malmstrom R."/>
            <person name="Stieglmeier M."/>
            <person name="Klingl A."/>
            <person name="Woyke T."/>
            <person name="Ryan C.M."/>
            <person name="Banfield J.F."/>
        </authorList>
    </citation>
    <scope>NUCLEOTIDE SEQUENCE [LARGE SCALE GENOMIC DNA]</scope>
</reference>
<evidence type="ECO:0000313" key="3">
    <source>
        <dbReference type="Proteomes" id="UP000230843"/>
    </source>
</evidence>
<feature type="domain" description="Nucleotidyl transferase" evidence="1">
    <location>
        <begin position="3"/>
        <end position="222"/>
    </location>
</feature>
<dbReference type="InterPro" id="IPR029044">
    <property type="entry name" value="Nucleotide-diphossugar_trans"/>
</dbReference>
<dbReference type="SUPFAM" id="SSF53448">
    <property type="entry name" value="Nucleotide-diphospho-sugar transferases"/>
    <property type="match status" value="1"/>
</dbReference>
<dbReference type="EMBL" id="PFVJ01000038">
    <property type="protein sequence ID" value="PJA89898.1"/>
    <property type="molecule type" value="Genomic_DNA"/>
</dbReference>
<organism evidence="2 3">
    <name type="scientific">Candidatus Magasanikbacteria bacterium CG_4_9_14_3_um_filter_32_9</name>
    <dbReference type="NCBI Taxonomy" id="1974644"/>
    <lineage>
        <taxon>Bacteria</taxon>
        <taxon>Candidatus Magasanikiibacteriota</taxon>
    </lineage>
</organism>
<dbReference type="Proteomes" id="UP000230843">
    <property type="component" value="Unassembled WGS sequence"/>
</dbReference>
<dbReference type="InterPro" id="IPR005835">
    <property type="entry name" value="NTP_transferase_dom"/>
</dbReference>
<gene>
    <name evidence="2" type="ORF">CO137_01775</name>
</gene>
<accession>A0A2M7Z6X2</accession>
<dbReference type="AlphaFoldDB" id="A0A2M7Z6X2"/>
<evidence type="ECO:0000313" key="2">
    <source>
        <dbReference type="EMBL" id="PJA89898.1"/>
    </source>
</evidence>